<dbReference type="GO" id="GO:0008168">
    <property type="term" value="F:methyltransferase activity"/>
    <property type="evidence" value="ECO:0007669"/>
    <property type="project" value="UniProtKB-KW"/>
</dbReference>
<evidence type="ECO:0000313" key="3">
    <source>
        <dbReference type="Proteomes" id="UP000548632"/>
    </source>
</evidence>
<evidence type="ECO:0000313" key="2">
    <source>
        <dbReference type="EMBL" id="MBB1124612.1"/>
    </source>
</evidence>
<sequence length="331" mass="38717">ISEYESQEKEREFSLSIKWSRNLKRRFAKNLKEPFNENLILKAAYRPYSSLYLYNSNLFIDESGSNNAIFPPQKSNKTICFSNIGARTNYVVLAVKEIADLHFGSSVDTYQQLPFYYFDESGTRSDNITDWALEQFTTRYQTELTRTARALDKPAIFHYCYAVLHDPIYRDKYALNLKRDFPRIPFYSEFWRWVDWGAALLDLHLNYEQTAPFPFTRIDTPDDRARAAGVNPKVVLRADVNNGSIRIDSETTLCDIPAIAWTYQLGNRCAIEWILDQYKEKTPKDPTIRARFNTYRFADYKETVIELIARVTTVSIETMQIVNAMRELGRD</sequence>
<dbReference type="GO" id="GO:0032259">
    <property type="term" value="P:methylation"/>
    <property type="evidence" value="ECO:0007669"/>
    <property type="project" value="UniProtKB-KW"/>
</dbReference>
<feature type="domain" description="Type ISP restriction-modification enzyme LLaBIII C-terminal specificity" evidence="1">
    <location>
        <begin position="5"/>
        <end position="307"/>
    </location>
</feature>
<gene>
    <name evidence="2" type="ORF">HUK38_00005</name>
</gene>
<dbReference type="Pfam" id="PF18135">
    <property type="entry name" value="Type_ISP_C"/>
    <property type="match status" value="1"/>
</dbReference>
<dbReference type="Proteomes" id="UP000548632">
    <property type="component" value="Unassembled WGS sequence"/>
</dbReference>
<keyword evidence="3" id="KW-1185">Reference proteome</keyword>
<comment type="caution">
    <text evidence="2">The sequence shown here is derived from an EMBL/GenBank/DDBJ whole genome shotgun (WGS) entry which is preliminary data.</text>
</comment>
<name>A0A839HDT7_9GAMM</name>
<keyword evidence="2" id="KW-0489">Methyltransferase</keyword>
<feature type="non-terminal residue" evidence="2">
    <location>
        <position position="1"/>
    </location>
</feature>
<dbReference type="InterPro" id="IPR041635">
    <property type="entry name" value="Type_ISP_LLaBIII_C"/>
</dbReference>
<keyword evidence="2" id="KW-0808">Transferase</keyword>
<evidence type="ECO:0000259" key="1">
    <source>
        <dbReference type="Pfam" id="PF18135"/>
    </source>
</evidence>
<dbReference type="EMBL" id="JABVCQ010000001">
    <property type="protein sequence ID" value="MBB1124612.1"/>
    <property type="molecule type" value="Genomic_DNA"/>
</dbReference>
<dbReference type="RefSeq" id="WP_202985493.1">
    <property type="nucleotide sequence ID" value="NZ_JABVCQ010000001.1"/>
</dbReference>
<organism evidence="2 3">
    <name type="scientific">Thiospirillum jenense</name>
    <dbReference type="NCBI Taxonomy" id="1653858"/>
    <lineage>
        <taxon>Bacteria</taxon>
        <taxon>Pseudomonadati</taxon>
        <taxon>Pseudomonadota</taxon>
        <taxon>Gammaproteobacteria</taxon>
        <taxon>Chromatiales</taxon>
        <taxon>Chromatiaceae</taxon>
        <taxon>Thiospirillum</taxon>
    </lineage>
</organism>
<dbReference type="AlphaFoldDB" id="A0A839HDT7"/>
<protein>
    <submittedName>
        <fullName evidence="2">DNA methyltransferase</fullName>
    </submittedName>
</protein>
<reference evidence="2 3" key="1">
    <citation type="journal article" date="2020" name="Arch. Microbiol.">
        <title>The genome sequence of the giant phototrophic gammaproteobacterium Thiospirillum jenense gives insight into its physiological properties and phylogenetic relationships.</title>
        <authorList>
            <person name="Imhoff J.F."/>
            <person name="Meyer T.E."/>
            <person name="Kyndt J.A."/>
        </authorList>
    </citation>
    <scope>NUCLEOTIDE SEQUENCE [LARGE SCALE GENOMIC DNA]</scope>
    <source>
        <strain evidence="2 3">DSM 216</strain>
    </source>
</reference>
<accession>A0A839HDT7</accession>
<proteinExistence type="predicted"/>